<dbReference type="InterPro" id="IPR036390">
    <property type="entry name" value="WH_DNA-bd_sf"/>
</dbReference>
<dbReference type="InterPro" id="IPR005471">
    <property type="entry name" value="Tscrpt_reg_IclR_N"/>
</dbReference>
<evidence type="ECO:0000313" key="3">
    <source>
        <dbReference type="Proteomes" id="UP001595961"/>
    </source>
</evidence>
<gene>
    <name evidence="2" type="ORF">ACFO5W_03045</name>
</gene>
<dbReference type="InterPro" id="IPR026002">
    <property type="entry name" value="ATC_hydrolase-like"/>
</dbReference>
<dbReference type="EMBL" id="JBHSGA010000004">
    <property type="protein sequence ID" value="MFC4525606.1"/>
    <property type="molecule type" value="Genomic_DNA"/>
</dbReference>
<organism evidence="2 3">
    <name type="scientific">Dyella halodurans</name>
    <dbReference type="NCBI Taxonomy" id="1920171"/>
    <lineage>
        <taxon>Bacteria</taxon>
        <taxon>Pseudomonadati</taxon>
        <taxon>Pseudomonadota</taxon>
        <taxon>Gammaproteobacteria</taxon>
        <taxon>Lysobacterales</taxon>
        <taxon>Rhodanobacteraceae</taxon>
        <taxon>Dyella</taxon>
    </lineage>
</organism>
<dbReference type="RefSeq" id="WP_266152033.1">
    <property type="nucleotide sequence ID" value="NZ_CP064028.1"/>
</dbReference>
<keyword evidence="3" id="KW-1185">Reference proteome</keyword>
<dbReference type="Pfam" id="PF09339">
    <property type="entry name" value="HTH_IclR"/>
    <property type="match status" value="1"/>
</dbReference>
<feature type="domain" description="HTH iclR-type" evidence="1">
    <location>
        <begin position="14"/>
        <end position="56"/>
    </location>
</feature>
<proteinExistence type="predicted"/>
<name>A0ABV9BYC1_9GAMM</name>
<dbReference type="SUPFAM" id="SSF46785">
    <property type="entry name" value="Winged helix' DNA-binding domain"/>
    <property type="match status" value="1"/>
</dbReference>
<evidence type="ECO:0000313" key="2">
    <source>
        <dbReference type="EMBL" id="MFC4525606.1"/>
    </source>
</evidence>
<evidence type="ECO:0000259" key="1">
    <source>
        <dbReference type="Pfam" id="PF09339"/>
    </source>
</evidence>
<comment type="caution">
    <text evidence="2">The sequence shown here is derived from an EMBL/GenBank/DDBJ whole genome shotgun (WGS) entry which is preliminary data.</text>
</comment>
<dbReference type="Proteomes" id="UP001595961">
    <property type="component" value="Unassembled WGS sequence"/>
</dbReference>
<dbReference type="InterPro" id="IPR036388">
    <property type="entry name" value="WH-like_DNA-bd_sf"/>
</dbReference>
<protein>
    <submittedName>
        <fullName evidence="2">Helix-turn-helix transcriptional regulator</fullName>
    </submittedName>
</protein>
<dbReference type="Pfam" id="PF14196">
    <property type="entry name" value="ATC_hydrolase"/>
    <property type="match status" value="1"/>
</dbReference>
<dbReference type="Gene3D" id="1.10.10.10">
    <property type="entry name" value="Winged helix-like DNA-binding domain superfamily/Winged helix DNA-binding domain"/>
    <property type="match status" value="1"/>
</dbReference>
<sequence length="232" mass="25277">MAALGQLGATQQRLLRQLLLASEGGTVETLCAQLGISHNAVRQHLSTLIARGYVERTQSRPSGGRPLACYRLTEAGQALFPRNYGTIATALLTQLSARFGTTEVEHLLRDLGHGLGSREVAPAAATPVVEVVQGLARKLDAMGYEAIAARHGDEWQVEAFNCVFHALAQQHPQVCKFDLAFMEAASGRRIHHMECIVRGGHTCRFRVGALLSSEEPQTDSKVQSRIEPFRTP</sequence>
<reference evidence="3" key="1">
    <citation type="journal article" date="2019" name="Int. J. Syst. Evol. Microbiol.">
        <title>The Global Catalogue of Microorganisms (GCM) 10K type strain sequencing project: providing services to taxonomists for standard genome sequencing and annotation.</title>
        <authorList>
            <consortium name="The Broad Institute Genomics Platform"/>
            <consortium name="The Broad Institute Genome Sequencing Center for Infectious Disease"/>
            <person name="Wu L."/>
            <person name="Ma J."/>
        </authorList>
    </citation>
    <scope>NUCLEOTIDE SEQUENCE [LARGE SCALE GENOMIC DNA]</scope>
    <source>
        <strain evidence="3">CCM 4481</strain>
    </source>
</reference>
<accession>A0ABV9BYC1</accession>